<evidence type="ECO:0000313" key="1">
    <source>
        <dbReference type="EMBL" id="AOO64415.1"/>
    </source>
</evidence>
<dbReference type="PATRIC" id="fig|1193502.14.peg.636"/>
<gene>
    <name evidence="1" type="ORF">SHALO_0626</name>
</gene>
<evidence type="ECO:0008006" key="3">
    <source>
        <dbReference type="Google" id="ProtNLM"/>
    </source>
</evidence>
<proteinExistence type="predicted"/>
<organism evidence="1 2">
    <name type="scientific">Sulfurospirillum halorespirans DSM 13726</name>
    <dbReference type="NCBI Taxonomy" id="1193502"/>
    <lineage>
        <taxon>Bacteria</taxon>
        <taxon>Pseudomonadati</taxon>
        <taxon>Campylobacterota</taxon>
        <taxon>Epsilonproteobacteria</taxon>
        <taxon>Campylobacterales</taxon>
        <taxon>Sulfurospirillaceae</taxon>
        <taxon>Sulfurospirillum</taxon>
    </lineage>
</organism>
<dbReference type="InterPro" id="IPR019270">
    <property type="entry name" value="DUF2283"/>
</dbReference>
<accession>A0A1D7THB2</accession>
<dbReference type="Proteomes" id="UP000094609">
    <property type="component" value="Chromosome"/>
</dbReference>
<name>A0A1D7THB2_9BACT</name>
<dbReference type="EMBL" id="CP017111">
    <property type="protein sequence ID" value="AOO64415.1"/>
    <property type="molecule type" value="Genomic_DNA"/>
</dbReference>
<dbReference type="Pfam" id="PF10049">
    <property type="entry name" value="DUF2283"/>
    <property type="match status" value="1"/>
</dbReference>
<keyword evidence="2" id="KW-1185">Reference proteome</keyword>
<dbReference type="STRING" id="1193502.SHALO_0626"/>
<evidence type="ECO:0000313" key="2">
    <source>
        <dbReference type="Proteomes" id="UP000094609"/>
    </source>
</evidence>
<dbReference type="KEGG" id="shal:SHALO_0626"/>
<dbReference type="RefSeq" id="WP_025343815.1">
    <property type="nucleotide sequence ID" value="NZ_CP017111.1"/>
</dbReference>
<reference evidence="2" key="1">
    <citation type="submission" date="2016-08" db="EMBL/GenBank/DDBJ databases">
        <title>Complete genome sequence of the organohalide-respiring Epsilonproteobacterium Sulfurospirillum halorespirans.</title>
        <authorList>
            <person name="Goris T."/>
            <person name="Zimmermann J."/>
            <person name="Schenz B."/>
            <person name="Lemos M."/>
            <person name="Hackermueller J."/>
            <person name="Diekert G."/>
        </authorList>
    </citation>
    <scope>NUCLEOTIDE SEQUENCE [LARGE SCALE GENOMIC DNA]</scope>
    <source>
        <strain>DSM 13726</strain>
        <strain evidence="2">PCE-M2</strain>
    </source>
</reference>
<dbReference type="AlphaFoldDB" id="A0A1D7THB2"/>
<sequence>MKIKYDKEIDAIYVILSSDVIVESEEKLKDIIVDYNDKDEVVAIEVLNVKETTHEIDLPFILKTA</sequence>
<protein>
    <recommendedName>
        <fullName evidence="3">DUF2283 domain-containing protein</fullName>
    </recommendedName>
</protein>